<feature type="signal peptide" evidence="1">
    <location>
        <begin position="1"/>
        <end position="27"/>
    </location>
</feature>
<organism evidence="2 3">
    <name type="scientific">Paenibacillus aestuarii</name>
    <dbReference type="NCBI Taxonomy" id="516965"/>
    <lineage>
        <taxon>Bacteria</taxon>
        <taxon>Bacillati</taxon>
        <taxon>Bacillota</taxon>
        <taxon>Bacilli</taxon>
        <taxon>Bacillales</taxon>
        <taxon>Paenibacillaceae</taxon>
        <taxon>Paenibacillus</taxon>
    </lineage>
</organism>
<feature type="chain" id="PRO_5045456881" evidence="1">
    <location>
        <begin position="28"/>
        <end position="278"/>
    </location>
</feature>
<accession>A0ABW0K199</accession>
<name>A0ABW0K199_9BACL</name>
<reference evidence="3" key="1">
    <citation type="journal article" date="2019" name="Int. J. Syst. Evol. Microbiol.">
        <title>The Global Catalogue of Microorganisms (GCM) 10K type strain sequencing project: providing services to taxonomists for standard genome sequencing and annotation.</title>
        <authorList>
            <consortium name="The Broad Institute Genomics Platform"/>
            <consortium name="The Broad Institute Genome Sequencing Center for Infectious Disease"/>
            <person name="Wu L."/>
            <person name="Ma J."/>
        </authorList>
    </citation>
    <scope>NUCLEOTIDE SEQUENCE [LARGE SCALE GENOMIC DNA]</scope>
    <source>
        <strain evidence="3">KACC 11904</strain>
    </source>
</reference>
<evidence type="ECO:0000313" key="3">
    <source>
        <dbReference type="Proteomes" id="UP001596044"/>
    </source>
</evidence>
<dbReference type="EMBL" id="JBHSMJ010000004">
    <property type="protein sequence ID" value="MFC5446828.1"/>
    <property type="molecule type" value="Genomic_DNA"/>
</dbReference>
<keyword evidence="3" id="KW-1185">Reference proteome</keyword>
<evidence type="ECO:0000313" key="2">
    <source>
        <dbReference type="EMBL" id="MFC5446828.1"/>
    </source>
</evidence>
<comment type="caution">
    <text evidence="2">The sequence shown here is derived from an EMBL/GenBank/DDBJ whole genome shotgun (WGS) entry which is preliminary data.</text>
</comment>
<sequence length="278" mass="30883">MTTNSFRVIAVSISLAALLIVPTVSNATPNPEQEQLSTNLDKIQDNRFDIEKNSKFRETFGLDTEQNHMRSLIKTEQSLFTGKGKKYGVVLTQNEEEALDKRIDMQKNGVPKIKEYIKANIKNGSFGGIYIDQKSGGIVNIGFKGSLEKLNKEANDIKDLYGNPHLIKFYEAKYTEDELNDLHQQVDDSRFEIEKAGIKLVSVRTLLPEQKVQIGVENLNADTSTTLNKMFDKNMIVVKQEATSFQITNSKTNYGGVAGGLSIDKGGDPNYCTAGFSA</sequence>
<dbReference type="Proteomes" id="UP001596044">
    <property type="component" value="Unassembled WGS sequence"/>
</dbReference>
<gene>
    <name evidence="2" type="ORF">ACFPOG_00995</name>
</gene>
<dbReference type="RefSeq" id="WP_270880475.1">
    <property type="nucleotide sequence ID" value="NZ_JAQFVF010000033.1"/>
</dbReference>
<keyword evidence="1" id="KW-0732">Signal</keyword>
<proteinExistence type="predicted"/>
<evidence type="ECO:0000256" key="1">
    <source>
        <dbReference type="SAM" id="SignalP"/>
    </source>
</evidence>
<protein>
    <submittedName>
        <fullName evidence="2">Uncharacterized protein</fullName>
    </submittedName>
</protein>